<evidence type="ECO:0000256" key="6">
    <source>
        <dbReference type="ARBA" id="ARBA00037937"/>
    </source>
</evidence>
<comment type="subcellular location">
    <subcellularLocation>
        <location evidence="7">Cell membrane</location>
    </subcellularLocation>
    <subcellularLocation>
        <location evidence="7">Bacterial flagellum basal body</location>
    </subcellularLocation>
</comment>
<feature type="signal peptide" evidence="9">
    <location>
        <begin position="1"/>
        <end position="25"/>
    </location>
</feature>
<evidence type="ECO:0000256" key="7">
    <source>
        <dbReference type="RuleBase" id="RU362064"/>
    </source>
</evidence>
<dbReference type="Proteomes" id="UP000540787">
    <property type="component" value="Unassembled WGS sequence"/>
</dbReference>
<feature type="region of interest" description="Disordered" evidence="8">
    <location>
        <begin position="31"/>
        <end position="64"/>
    </location>
</feature>
<dbReference type="AlphaFoldDB" id="A0A7W9X218"/>
<evidence type="ECO:0000256" key="9">
    <source>
        <dbReference type="SAM" id="SignalP"/>
    </source>
</evidence>
<dbReference type="PANTHER" id="PTHR38766:SF1">
    <property type="entry name" value="FLAGELLAR PROTEIN FLIO"/>
    <property type="match status" value="1"/>
</dbReference>
<dbReference type="PANTHER" id="PTHR38766">
    <property type="entry name" value="FLAGELLAR PROTEIN FLIO"/>
    <property type="match status" value="1"/>
</dbReference>
<feature type="chain" id="PRO_5031307082" description="Flagellar protein" evidence="9">
    <location>
        <begin position="26"/>
        <end position="232"/>
    </location>
</feature>
<keyword evidence="4 7" id="KW-0472">Membrane</keyword>
<dbReference type="NCBIfam" id="TIGR03500">
    <property type="entry name" value="FliO_TIGR"/>
    <property type="match status" value="1"/>
</dbReference>
<dbReference type="InterPro" id="IPR022781">
    <property type="entry name" value="Flagellar_biosynth_FliO"/>
</dbReference>
<evidence type="ECO:0000256" key="1">
    <source>
        <dbReference type="ARBA" id="ARBA00022475"/>
    </source>
</evidence>
<keyword evidence="10" id="KW-0966">Cell projection</keyword>
<keyword evidence="1 7" id="KW-1003">Cell membrane</keyword>
<evidence type="ECO:0000313" key="11">
    <source>
        <dbReference type="Proteomes" id="UP000540787"/>
    </source>
</evidence>
<dbReference type="EMBL" id="JACHBX010000003">
    <property type="protein sequence ID" value="MBB6135069.1"/>
    <property type="molecule type" value="Genomic_DNA"/>
</dbReference>
<dbReference type="GO" id="GO:0044781">
    <property type="term" value="P:bacterial-type flagellum organization"/>
    <property type="evidence" value="ECO:0007669"/>
    <property type="project" value="UniProtKB-UniRule"/>
</dbReference>
<evidence type="ECO:0000313" key="10">
    <source>
        <dbReference type="EMBL" id="MBB6135069.1"/>
    </source>
</evidence>
<evidence type="ECO:0000256" key="5">
    <source>
        <dbReference type="ARBA" id="ARBA00023143"/>
    </source>
</evidence>
<keyword evidence="2 7" id="KW-0812">Transmembrane</keyword>
<evidence type="ECO:0000256" key="2">
    <source>
        <dbReference type="ARBA" id="ARBA00022692"/>
    </source>
</evidence>
<feature type="region of interest" description="Disordered" evidence="8">
    <location>
        <begin position="84"/>
        <end position="113"/>
    </location>
</feature>
<feature type="compositionally biased region" description="Low complexity" evidence="8">
    <location>
        <begin position="84"/>
        <end position="101"/>
    </location>
</feature>
<keyword evidence="3 7" id="KW-1133">Transmembrane helix</keyword>
<organism evidence="10 11">
    <name type="scientific">Massilia aurea</name>
    <dbReference type="NCBI Taxonomy" id="373040"/>
    <lineage>
        <taxon>Bacteria</taxon>
        <taxon>Pseudomonadati</taxon>
        <taxon>Pseudomonadota</taxon>
        <taxon>Betaproteobacteria</taxon>
        <taxon>Burkholderiales</taxon>
        <taxon>Oxalobacteraceae</taxon>
        <taxon>Telluria group</taxon>
        <taxon>Massilia</taxon>
    </lineage>
</organism>
<gene>
    <name evidence="10" type="ORF">HD842_003227</name>
</gene>
<proteinExistence type="inferred from homology"/>
<keyword evidence="9" id="KW-0732">Signal</keyword>
<keyword evidence="10" id="KW-0282">Flagellum</keyword>
<name>A0A7W9X218_9BURK</name>
<comment type="similarity">
    <text evidence="6 7">Belongs to the FliO/MopB family.</text>
</comment>
<dbReference type="InterPro" id="IPR052205">
    <property type="entry name" value="FliO/MopB"/>
</dbReference>
<evidence type="ECO:0000256" key="3">
    <source>
        <dbReference type="ARBA" id="ARBA00022989"/>
    </source>
</evidence>
<keyword evidence="10" id="KW-0969">Cilium</keyword>
<dbReference type="Pfam" id="PF04347">
    <property type="entry name" value="FliO"/>
    <property type="match status" value="1"/>
</dbReference>
<comment type="caution">
    <text evidence="10">The sequence shown here is derived from an EMBL/GenBank/DDBJ whole genome shotgun (WGS) entry which is preliminary data.</text>
</comment>
<feature type="transmembrane region" description="Helical" evidence="7">
    <location>
        <begin position="120"/>
        <end position="142"/>
    </location>
</feature>
<reference evidence="10 11" key="1">
    <citation type="submission" date="2020-08" db="EMBL/GenBank/DDBJ databases">
        <title>The Agave Microbiome: Exploring the role of microbial communities in plant adaptations to desert environments.</title>
        <authorList>
            <person name="Partida-Martinez L.P."/>
        </authorList>
    </citation>
    <scope>NUCLEOTIDE SEQUENCE [LARGE SCALE GENOMIC DNA]</scope>
    <source>
        <strain evidence="10 11">AT3.2</strain>
    </source>
</reference>
<protein>
    <recommendedName>
        <fullName evidence="7">Flagellar protein</fullName>
    </recommendedName>
</protein>
<evidence type="ECO:0000256" key="8">
    <source>
        <dbReference type="SAM" id="MobiDB-lite"/>
    </source>
</evidence>
<evidence type="ECO:0000256" key="4">
    <source>
        <dbReference type="ARBA" id="ARBA00023136"/>
    </source>
</evidence>
<keyword evidence="5 7" id="KW-0975">Bacterial flagellum</keyword>
<dbReference type="GO" id="GO:0009425">
    <property type="term" value="C:bacterial-type flagellum basal body"/>
    <property type="evidence" value="ECO:0007669"/>
    <property type="project" value="UniProtKB-SubCell"/>
</dbReference>
<keyword evidence="11" id="KW-1185">Reference proteome</keyword>
<sequence length="232" mass="23050">MTARRAASYFTTIAALLLAAPLALAQQAAPATDTTTGRAPAPAVPAPTTVPATTAPPVAALPGDTAALPGDAAVPAAAEVPASAAVTTAPSTTTTAPAITPMRPPPQVALPASSGSGAAGLLQTIFALLLVLGLLIGLAWLLKRYGPKPGGGLANLRVVGALNIGGRERIMVVEVGDQWIVVGAAPGRVNALHTMPRQDVDLGAGTGAAQGGIPATRFADWLKNTMDKRNAS</sequence>
<dbReference type="RefSeq" id="WP_183555718.1">
    <property type="nucleotide sequence ID" value="NZ_JACHBX010000003.1"/>
</dbReference>
<accession>A0A7W9X218</accession>
<dbReference type="GO" id="GO:0005886">
    <property type="term" value="C:plasma membrane"/>
    <property type="evidence" value="ECO:0007669"/>
    <property type="project" value="UniProtKB-SubCell"/>
</dbReference>